<evidence type="ECO:0000313" key="3">
    <source>
        <dbReference type="Proteomes" id="UP000623467"/>
    </source>
</evidence>
<comment type="caution">
    <text evidence="2">The sequence shown here is derived from an EMBL/GenBank/DDBJ whole genome shotgun (WGS) entry which is preliminary data.</text>
</comment>
<reference evidence="2" key="1">
    <citation type="submission" date="2020-05" db="EMBL/GenBank/DDBJ databases">
        <title>Mycena genomes resolve the evolution of fungal bioluminescence.</title>
        <authorList>
            <person name="Tsai I.J."/>
        </authorList>
    </citation>
    <scope>NUCLEOTIDE SEQUENCE</scope>
    <source>
        <strain evidence="2">160909Yilan</strain>
    </source>
</reference>
<organism evidence="2 3">
    <name type="scientific">Mycena sanguinolenta</name>
    <dbReference type="NCBI Taxonomy" id="230812"/>
    <lineage>
        <taxon>Eukaryota</taxon>
        <taxon>Fungi</taxon>
        <taxon>Dikarya</taxon>
        <taxon>Basidiomycota</taxon>
        <taxon>Agaricomycotina</taxon>
        <taxon>Agaricomycetes</taxon>
        <taxon>Agaricomycetidae</taxon>
        <taxon>Agaricales</taxon>
        <taxon>Marasmiineae</taxon>
        <taxon>Mycenaceae</taxon>
        <taxon>Mycena</taxon>
    </lineage>
</organism>
<accession>A0A8H6XTE1</accession>
<feature type="compositionally biased region" description="Gly residues" evidence="1">
    <location>
        <begin position="167"/>
        <end position="187"/>
    </location>
</feature>
<dbReference type="EMBL" id="JACAZH010000019">
    <property type="protein sequence ID" value="KAF7346071.1"/>
    <property type="molecule type" value="Genomic_DNA"/>
</dbReference>
<feature type="region of interest" description="Disordered" evidence="1">
    <location>
        <begin position="92"/>
        <end position="190"/>
    </location>
</feature>
<protein>
    <submittedName>
        <fullName evidence="2">Uncharacterized protein</fullName>
    </submittedName>
</protein>
<evidence type="ECO:0000256" key="1">
    <source>
        <dbReference type="SAM" id="MobiDB-lite"/>
    </source>
</evidence>
<dbReference type="Proteomes" id="UP000623467">
    <property type="component" value="Unassembled WGS sequence"/>
</dbReference>
<dbReference type="AlphaFoldDB" id="A0A8H6XTE1"/>
<evidence type="ECO:0000313" key="2">
    <source>
        <dbReference type="EMBL" id="KAF7346071.1"/>
    </source>
</evidence>
<sequence>MTHCETSRNGFGISDAGFKQRISETYALRPRTIFYALPRQSNDLGHPCNCLPSLSPLPTFVTASLSNHSPQNNSLLPETLLTSLANHTNLRSNYYPPGEYSHQYLTNTRNRRRKRRRTSSASAASPPSSPENFKRTKPTNFDSNRRAKRTRKGSSSVPESSNISLNGGTGGAGGTGGIKGGDGGSGTGPVCNMNVFYIHAR</sequence>
<feature type="compositionally biased region" description="Basic residues" evidence="1">
    <location>
        <begin position="109"/>
        <end position="118"/>
    </location>
</feature>
<keyword evidence="3" id="KW-1185">Reference proteome</keyword>
<name>A0A8H6XTE1_9AGAR</name>
<gene>
    <name evidence="2" type="ORF">MSAN_01833200</name>
</gene>
<feature type="compositionally biased region" description="Polar residues" evidence="1">
    <location>
        <begin position="153"/>
        <end position="166"/>
    </location>
</feature>
<proteinExistence type="predicted"/>